<evidence type="ECO:0000313" key="3">
    <source>
        <dbReference type="EMBL" id="KAK7462712.1"/>
    </source>
</evidence>
<name>A0ABR1JK29_9AGAR</name>
<accession>A0ABR1JK29</accession>
<comment type="caution">
    <text evidence="3">The sequence shown here is derived from an EMBL/GenBank/DDBJ whole genome shotgun (WGS) entry which is preliminary data.</text>
</comment>
<organism evidence="3 4">
    <name type="scientific">Marasmiellus scandens</name>
    <dbReference type="NCBI Taxonomy" id="2682957"/>
    <lineage>
        <taxon>Eukaryota</taxon>
        <taxon>Fungi</taxon>
        <taxon>Dikarya</taxon>
        <taxon>Basidiomycota</taxon>
        <taxon>Agaricomycotina</taxon>
        <taxon>Agaricomycetes</taxon>
        <taxon>Agaricomycetidae</taxon>
        <taxon>Agaricales</taxon>
        <taxon>Marasmiineae</taxon>
        <taxon>Omphalotaceae</taxon>
        <taxon>Marasmiellus</taxon>
    </lineage>
</organism>
<keyword evidence="1" id="KW-0853">WD repeat</keyword>
<evidence type="ECO:0000256" key="2">
    <source>
        <dbReference type="ARBA" id="ARBA00022737"/>
    </source>
</evidence>
<dbReference type="Proteomes" id="UP001498398">
    <property type="component" value="Unassembled WGS sequence"/>
</dbReference>
<dbReference type="SUPFAM" id="SSF50978">
    <property type="entry name" value="WD40 repeat-like"/>
    <property type="match status" value="1"/>
</dbReference>
<dbReference type="EMBL" id="JBANRG010000010">
    <property type="protein sequence ID" value="KAK7462712.1"/>
    <property type="molecule type" value="Genomic_DNA"/>
</dbReference>
<proteinExistence type="predicted"/>
<dbReference type="InterPro" id="IPR036322">
    <property type="entry name" value="WD40_repeat_dom_sf"/>
</dbReference>
<sequence>MNLVTGLTPSLGGKIYSIGWDDRIREIENDGNVFPIALLTASSQPKSVAVAEGGFVLAVEIDTVEVVRSNQEVYKPKPKYKPSLVAASKTTAAIGGEASDAKVCLYEWDGKTLNEVVALEENKSVVSALAFSPDGKLLASRDSSRRIALFDVPEKKVHLTSIYLRLIHVLTSPFAHFAAHHLTLVLPLRTHKLAHLDL</sequence>
<evidence type="ECO:0000313" key="4">
    <source>
        <dbReference type="Proteomes" id="UP001498398"/>
    </source>
</evidence>
<reference evidence="3 4" key="1">
    <citation type="submission" date="2024-01" db="EMBL/GenBank/DDBJ databases">
        <title>A draft genome for the cacao thread blight pathogen Marasmiellus scandens.</title>
        <authorList>
            <person name="Baruah I.K."/>
            <person name="Leung J."/>
            <person name="Bukari Y."/>
            <person name="Amoako-Attah I."/>
            <person name="Meinhardt L.W."/>
            <person name="Bailey B.A."/>
            <person name="Cohen S.P."/>
        </authorList>
    </citation>
    <scope>NUCLEOTIDE SEQUENCE [LARGE SCALE GENOMIC DNA]</scope>
    <source>
        <strain evidence="3 4">GH-19</strain>
    </source>
</reference>
<keyword evidence="2" id="KW-0677">Repeat</keyword>
<dbReference type="InterPro" id="IPR015943">
    <property type="entry name" value="WD40/YVTN_repeat-like_dom_sf"/>
</dbReference>
<keyword evidence="4" id="KW-1185">Reference proteome</keyword>
<evidence type="ECO:0000256" key="1">
    <source>
        <dbReference type="ARBA" id="ARBA00022574"/>
    </source>
</evidence>
<dbReference type="PANTHER" id="PTHR19856">
    <property type="entry name" value="WD-REPEATCONTAINING PROTEIN WDR1"/>
    <property type="match status" value="1"/>
</dbReference>
<dbReference type="PANTHER" id="PTHR19856:SF0">
    <property type="entry name" value="WD REPEAT-CONTAINING PROTEIN 1"/>
    <property type="match status" value="1"/>
</dbReference>
<protein>
    <submittedName>
        <fullName evidence="3">WD40 repeat-like protein</fullName>
    </submittedName>
</protein>
<dbReference type="Gene3D" id="2.130.10.10">
    <property type="entry name" value="YVTN repeat-like/Quinoprotein amine dehydrogenase"/>
    <property type="match status" value="1"/>
</dbReference>
<gene>
    <name evidence="3" type="primary">AIP1_1</name>
    <name evidence="3" type="ORF">VKT23_007299</name>
</gene>